<dbReference type="RefSeq" id="WP_255160973.1">
    <property type="nucleotide sequence ID" value="NZ_CP101497.1"/>
</dbReference>
<gene>
    <name evidence="2" type="ORF">NNL39_01440</name>
</gene>
<protein>
    <submittedName>
        <fullName evidence="2">Uncharacterized protein</fullName>
    </submittedName>
</protein>
<reference evidence="2" key="1">
    <citation type="submission" date="2022-07" db="EMBL/GenBank/DDBJ databases">
        <title>Taxonomic analysis of Microcella humidisoli nov. sp., isolated from riverside soil.</title>
        <authorList>
            <person name="Molina K.M."/>
            <person name="Kim S.B."/>
        </authorList>
    </citation>
    <scope>NUCLEOTIDE SEQUENCE</scope>
    <source>
        <strain evidence="2">MMS21-STM10</strain>
    </source>
</reference>
<feature type="region of interest" description="Disordered" evidence="1">
    <location>
        <begin position="1"/>
        <end position="30"/>
    </location>
</feature>
<sequence>MTDGVDHADRIDARNAGQSGGRPGTDASDDIEVQLIDAQRLDFDQYLAGAEHRKRYGRHC</sequence>
<keyword evidence="3" id="KW-1185">Reference proteome</keyword>
<dbReference type="Proteomes" id="UP001060039">
    <property type="component" value="Chromosome"/>
</dbReference>
<dbReference type="EMBL" id="CP101497">
    <property type="protein sequence ID" value="UTT63853.1"/>
    <property type="molecule type" value="Genomic_DNA"/>
</dbReference>
<evidence type="ECO:0000313" key="2">
    <source>
        <dbReference type="EMBL" id="UTT63853.1"/>
    </source>
</evidence>
<proteinExistence type="predicted"/>
<accession>A0ABY5FZZ7</accession>
<feature type="compositionally biased region" description="Basic and acidic residues" evidence="1">
    <location>
        <begin position="1"/>
        <end position="13"/>
    </location>
</feature>
<evidence type="ECO:0000313" key="3">
    <source>
        <dbReference type="Proteomes" id="UP001060039"/>
    </source>
</evidence>
<name>A0ABY5FZZ7_9MICO</name>
<organism evidence="2 3">
    <name type="scientific">Microcella humidisoli</name>
    <dbReference type="NCBI Taxonomy" id="2963406"/>
    <lineage>
        <taxon>Bacteria</taxon>
        <taxon>Bacillati</taxon>
        <taxon>Actinomycetota</taxon>
        <taxon>Actinomycetes</taxon>
        <taxon>Micrococcales</taxon>
        <taxon>Microbacteriaceae</taxon>
        <taxon>Microcella</taxon>
    </lineage>
</organism>
<evidence type="ECO:0000256" key="1">
    <source>
        <dbReference type="SAM" id="MobiDB-lite"/>
    </source>
</evidence>